<dbReference type="AlphaFoldDB" id="A0A6J4L422"/>
<dbReference type="Pfam" id="PF00501">
    <property type="entry name" value="AMP-binding"/>
    <property type="match status" value="1"/>
</dbReference>
<evidence type="ECO:0000259" key="6">
    <source>
        <dbReference type="PROSITE" id="PS50075"/>
    </source>
</evidence>
<dbReference type="FunFam" id="1.10.1200.10:FF:000005">
    <property type="entry name" value="Nonribosomal peptide synthetase 1"/>
    <property type="match status" value="1"/>
</dbReference>
<evidence type="ECO:0000256" key="4">
    <source>
        <dbReference type="ARBA" id="ARBA00022553"/>
    </source>
</evidence>
<evidence type="ECO:0000256" key="5">
    <source>
        <dbReference type="SAM" id="MobiDB-lite"/>
    </source>
</evidence>
<dbReference type="Gene3D" id="3.30.300.30">
    <property type="match status" value="2"/>
</dbReference>
<dbReference type="InterPro" id="IPR001242">
    <property type="entry name" value="Condensation_dom"/>
</dbReference>
<dbReference type="Pfam" id="PF00668">
    <property type="entry name" value="Condensation"/>
    <property type="match status" value="1"/>
</dbReference>
<evidence type="ECO:0000256" key="2">
    <source>
        <dbReference type="ARBA" id="ARBA00006432"/>
    </source>
</evidence>
<dbReference type="GO" id="GO:0005829">
    <property type="term" value="C:cytosol"/>
    <property type="evidence" value="ECO:0007669"/>
    <property type="project" value="TreeGrafter"/>
</dbReference>
<dbReference type="GO" id="GO:0072330">
    <property type="term" value="P:monocarboxylic acid biosynthetic process"/>
    <property type="evidence" value="ECO:0007669"/>
    <property type="project" value="UniProtKB-ARBA"/>
</dbReference>
<name>A0A6J4L422_9BACT</name>
<feature type="region of interest" description="Disordered" evidence="5">
    <location>
        <begin position="81"/>
        <end position="100"/>
    </location>
</feature>
<comment type="similarity">
    <text evidence="2">Belongs to the ATP-dependent AMP-binding enzyme family.</text>
</comment>
<dbReference type="SMART" id="SM00823">
    <property type="entry name" value="PKS_PP"/>
    <property type="match status" value="2"/>
</dbReference>
<sequence>FRIELGEIEARLAEHPGVREVVVLAREDAAGDTRLVAYCTGDGAPGAEALRAHLGERLPEYMVPAAYVQLERFPLTPGGKVDRRALPAPGDDAYARRGHEAPVGETERALAEIWSELLGLDRVGRWDHFFELGGHSLLLVQVVSRIREVLDAEVEIGLVFERPVLKELAEALASARRADLPPIGRADRSAPLPLSFAQQRLWFIEQLGSLGSTYHIPGRLRLRGDMDREALVRALDRVVARHESLRTTFSVRGGEPEQRIAPETTRFHLVEHDLAGEAREALERVMDEEAAAPFDLERGPLVRGRLVRLAEDDHVLLLTMHHIVSDGWSTGVLFDELGRLYAAFRAGRDDPLPPLPVQYADYAAWQRRWVQDQVLEAQAGYWTRTLAGAPELLELPADHPRPSRQDYAGASLRLKLDAELTAGLKALSRRHGTTLFMTLLAGWAAVLGRLSGQDDVVVGTPTANRGRREIEGLIGFFVNTLALRVDLSEQPTVARVLARVKARALEAQANQDIPFEQVVELVKPERSLSHTPLFQVVLNWSDAPRGGVELPGLRLAGAPGAQQTTAKFDLMLMLSEADGRIVGGVEYATSLFERATVERHAGYLRRVLEQVAGDDARVVDRLELLDEAERRRVVEEWNATGAGYPASCVHDLFRAQAARTPEAVALSWRGERWTYAGLEARANQLSNALRRRGVGPEVRVGICLPRTPELLAAILGVLGAGGAYVPLDPAYPRERLGYMLEDASIALVVTDEALAERLPEGAAALLLLDADRGAIAAESADAPESGAGPGNLSHVIFTSGSTGRPKGVMIRHSSVVVLLHWLREIVTDEERSAVLFSTSINFDVSVAEIFGTLAWGGKLVIAENALELATLGEEVVYASMVPSAAAELLASGGIPACLKTLNMAGEALPSALAQGLYALGTVDKVGNVYGPTEDTTYSTYHLVPRGADQVLIGTPMANAQAYVLDAHLQPVPIGVAGELYLAGDGLALGYVSRPAMTAERFFPCPFGAPGGRMYRTMDRARRRADGELEYLGRADFQVKVRGYRIEPGEIEARLAEHPGVRAPIVLVREDAPGDRRLVAYYLADEPAAVDALRSHLADRVPGYMVPAAFVWLQAFPLTPNGKVDRRALPVPEGDAFAARRYEAPVGEVEEALAALWAELLGVERVGRGDNFFELGGHSLLIVRLIERMRQRGLQAEVGTFFTTPVLAELAAATRHFQEVRI</sequence>
<dbReference type="Gene3D" id="3.30.559.10">
    <property type="entry name" value="Chloramphenicol acetyltransferase-like domain"/>
    <property type="match status" value="1"/>
</dbReference>
<dbReference type="NCBIfam" id="TIGR01733">
    <property type="entry name" value="AA-adenyl-dom"/>
    <property type="match status" value="1"/>
</dbReference>
<keyword evidence="4" id="KW-0597">Phosphoprotein</keyword>
<dbReference type="FunFam" id="3.30.300.30:FF:000010">
    <property type="entry name" value="Enterobactin synthetase component F"/>
    <property type="match status" value="1"/>
</dbReference>
<dbReference type="InterPro" id="IPR036736">
    <property type="entry name" value="ACP-like_sf"/>
</dbReference>
<dbReference type="InterPro" id="IPR020845">
    <property type="entry name" value="AMP-binding_CS"/>
</dbReference>
<dbReference type="CDD" id="cd19531">
    <property type="entry name" value="LCL_NRPS-like"/>
    <property type="match status" value="1"/>
</dbReference>
<gene>
    <name evidence="7" type="ORF">AVDCRST_MAG89-1672</name>
</gene>
<dbReference type="PROSITE" id="PS00012">
    <property type="entry name" value="PHOSPHOPANTETHEINE"/>
    <property type="match status" value="2"/>
</dbReference>
<dbReference type="GO" id="GO:0047527">
    <property type="term" value="F:2,3-dihydroxybenzoate-serine ligase activity"/>
    <property type="evidence" value="ECO:0007669"/>
    <property type="project" value="TreeGrafter"/>
</dbReference>
<dbReference type="GO" id="GO:0009366">
    <property type="term" value="C:enterobactin synthetase complex"/>
    <property type="evidence" value="ECO:0007669"/>
    <property type="project" value="TreeGrafter"/>
</dbReference>
<evidence type="ECO:0000256" key="3">
    <source>
        <dbReference type="ARBA" id="ARBA00022450"/>
    </source>
</evidence>
<protein>
    <submittedName>
        <fullName evidence="7">Polyketide synthase modules and related proteins</fullName>
    </submittedName>
</protein>
<evidence type="ECO:0000256" key="1">
    <source>
        <dbReference type="ARBA" id="ARBA00001957"/>
    </source>
</evidence>
<dbReference type="InterPro" id="IPR000873">
    <property type="entry name" value="AMP-dep_synth/lig_dom"/>
</dbReference>
<comment type="cofactor">
    <cofactor evidence="1">
        <name>pantetheine 4'-phosphate</name>
        <dbReference type="ChEBI" id="CHEBI:47942"/>
    </cofactor>
</comment>
<dbReference type="EMBL" id="CADCTV010000356">
    <property type="protein sequence ID" value="CAA9321740.1"/>
    <property type="molecule type" value="Genomic_DNA"/>
</dbReference>
<organism evidence="7">
    <name type="scientific">uncultured Gemmatimonadota bacterium</name>
    <dbReference type="NCBI Taxonomy" id="203437"/>
    <lineage>
        <taxon>Bacteria</taxon>
        <taxon>Pseudomonadati</taxon>
        <taxon>Gemmatimonadota</taxon>
        <taxon>environmental samples</taxon>
    </lineage>
</organism>
<dbReference type="InterPro" id="IPR025110">
    <property type="entry name" value="AMP-bd_C"/>
</dbReference>
<dbReference type="InterPro" id="IPR009081">
    <property type="entry name" value="PP-bd_ACP"/>
</dbReference>
<dbReference type="FunFam" id="3.30.559.10:FF:000012">
    <property type="entry name" value="Non-ribosomal peptide synthetase"/>
    <property type="match status" value="1"/>
</dbReference>
<dbReference type="SUPFAM" id="SSF52777">
    <property type="entry name" value="CoA-dependent acyltransferases"/>
    <property type="match status" value="2"/>
</dbReference>
<dbReference type="SUPFAM" id="SSF56801">
    <property type="entry name" value="Acetyl-CoA synthetase-like"/>
    <property type="match status" value="2"/>
</dbReference>
<dbReference type="FunFam" id="1.10.1200.10:FF:000016">
    <property type="entry name" value="Non-ribosomal peptide synthase"/>
    <property type="match status" value="1"/>
</dbReference>
<dbReference type="PANTHER" id="PTHR45527">
    <property type="entry name" value="NONRIBOSOMAL PEPTIDE SYNTHETASE"/>
    <property type="match status" value="1"/>
</dbReference>
<dbReference type="Pfam" id="PF00550">
    <property type="entry name" value="PP-binding"/>
    <property type="match status" value="2"/>
</dbReference>
<dbReference type="PROSITE" id="PS50075">
    <property type="entry name" value="CARRIER"/>
    <property type="match status" value="2"/>
</dbReference>
<dbReference type="InterPro" id="IPR045851">
    <property type="entry name" value="AMP-bd_C_sf"/>
</dbReference>
<keyword evidence="3" id="KW-0596">Phosphopantetheine</keyword>
<dbReference type="Gene3D" id="3.40.50.980">
    <property type="match status" value="2"/>
</dbReference>
<dbReference type="Gene3D" id="3.30.559.30">
    <property type="entry name" value="Nonribosomal peptide synthetase, condensation domain"/>
    <property type="match status" value="1"/>
</dbReference>
<dbReference type="Pfam" id="PF13193">
    <property type="entry name" value="AMP-binding_C"/>
    <property type="match status" value="2"/>
</dbReference>
<evidence type="ECO:0000313" key="7">
    <source>
        <dbReference type="EMBL" id="CAA9321740.1"/>
    </source>
</evidence>
<feature type="domain" description="Carrier" evidence="6">
    <location>
        <begin position="1143"/>
        <end position="1217"/>
    </location>
</feature>
<dbReference type="PROSITE" id="PS00455">
    <property type="entry name" value="AMP_BINDING"/>
    <property type="match status" value="1"/>
</dbReference>
<feature type="domain" description="Carrier" evidence="6">
    <location>
        <begin position="101"/>
        <end position="176"/>
    </location>
</feature>
<accession>A0A6J4L422</accession>
<dbReference type="Gene3D" id="2.30.38.10">
    <property type="entry name" value="Luciferase, Domain 3"/>
    <property type="match status" value="1"/>
</dbReference>
<dbReference type="GO" id="GO:0031177">
    <property type="term" value="F:phosphopantetheine binding"/>
    <property type="evidence" value="ECO:0007669"/>
    <property type="project" value="InterPro"/>
</dbReference>
<dbReference type="InterPro" id="IPR006162">
    <property type="entry name" value="Ppantetheine_attach_site"/>
</dbReference>
<dbReference type="InterPro" id="IPR010071">
    <property type="entry name" value="AA_adenyl_dom"/>
</dbReference>
<dbReference type="FunFam" id="3.40.50.980:FF:000001">
    <property type="entry name" value="Non-ribosomal peptide synthetase"/>
    <property type="match status" value="1"/>
</dbReference>
<dbReference type="PANTHER" id="PTHR45527:SF1">
    <property type="entry name" value="FATTY ACID SYNTHASE"/>
    <property type="match status" value="1"/>
</dbReference>
<reference evidence="7" key="1">
    <citation type="submission" date="2020-02" db="EMBL/GenBank/DDBJ databases">
        <authorList>
            <person name="Meier V. D."/>
        </authorList>
    </citation>
    <scope>NUCLEOTIDE SEQUENCE</scope>
    <source>
        <strain evidence="7">AVDCRST_MAG89</strain>
    </source>
</reference>
<feature type="non-terminal residue" evidence="7">
    <location>
        <position position="1"/>
    </location>
</feature>
<dbReference type="InterPro" id="IPR020806">
    <property type="entry name" value="PKS_PP-bd"/>
</dbReference>
<dbReference type="InterPro" id="IPR023213">
    <property type="entry name" value="CAT-like_dom_sf"/>
</dbReference>
<dbReference type="FunFam" id="2.30.38.10:FF:000001">
    <property type="entry name" value="Non-ribosomal peptide synthetase PvdI"/>
    <property type="match status" value="1"/>
</dbReference>
<dbReference type="SUPFAM" id="SSF47336">
    <property type="entry name" value="ACP-like"/>
    <property type="match status" value="2"/>
</dbReference>
<dbReference type="GO" id="GO:0009239">
    <property type="term" value="P:enterobactin biosynthetic process"/>
    <property type="evidence" value="ECO:0007669"/>
    <property type="project" value="TreeGrafter"/>
</dbReference>
<dbReference type="Gene3D" id="1.10.1200.10">
    <property type="entry name" value="ACP-like"/>
    <property type="match status" value="2"/>
</dbReference>
<dbReference type="GO" id="GO:0043041">
    <property type="term" value="P:amino acid activation for nonribosomal peptide biosynthetic process"/>
    <property type="evidence" value="ECO:0007669"/>
    <property type="project" value="TreeGrafter"/>
</dbReference>
<proteinExistence type="inferred from homology"/>